<dbReference type="Proteomes" id="UP000809349">
    <property type="component" value="Unassembled WGS sequence"/>
</dbReference>
<name>A0ABS7SPW3_9BURK</name>
<dbReference type="InterPro" id="IPR007743">
    <property type="entry name" value="Immunity-related_GTPase-like"/>
</dbReference>
<reference evidence="5 6" key="2">
    <citation type="submission" date="2021-08" db="EMBL/GenBank/DDBJ databases">
        <title>Massilia sp. R798.</title>
        <authorList>
            <person name="Baek J.H."/>
            <person name="Jung H.S."/>
            <person name="Kim K.R."/>
            <person name="Jeon C.O."/>
        </authorList>
    </citation>
    <scope>NUCLEOTIDE SEQUENCE [LARGE SCALE GENOMIC DNA]</scope>
    <source>
        <strain evidence="5 6">R798</strain>
    </source>
</reference>
<keyword evidence="6" id="KW-1185">Reference proteome</keyword>
<dbReference type="InterPro" id="IPR030385">
    <property type="entry name" value="G_IRG_dom"/>
</dbReference>
<sequence>MHIKLWLGNLSAMLALNLNGRHLLHMRIHNDAQQMRDELDQQNAVRVSVALFGQPGAGKSSLINKIVGEKVAAVGVETDKTVDEAEYEHNGLTLVDLPGYGTQRFPKETYRSTFNLEKFDLLLCVTSGKFHQADTELFQELDRMGKVCIFVVNKHDELWEDDVTIEELESRKRDDIVKQVGKPVEVTFTSCRKGYGLDVLNETILKNLDAAKRERWLRGAKAYSLEFLQLKRDVADKHVSVAA</sequence>
<gene>
    <name evidence="5" type="ORF">I4X03_007815</name>
</gene>
<evidence type="ECO:0000313" key="6">
    <source>
        <dbReference type="Proteomes" id="UP000809349"/>
    </source>
</evidence>
<organism evidence="5 6">
    <name type="scientific">Massilia soli</name>
    <dbReference type="NCBI Taxonomy" id="2792854"/>
    <lineage>
        <taxon>Bacteria</taxon>
        <taxon>Pseudomonadati</taxon>
        <taxon>Pseudomonadota</taxon>
        <taxon>Betaproteobacteria</taxon>
        <taxon>Burkholderiales</taxon>
        <taxon>Oxalobacteraceae</taxon>
        <taxon>Telluria group</taxon>
        <taxon>Massilia</taxon>
    </lineage>
</organism>
<dbReference type="Gene3D" id="3.40.50.300">
    <property type="entry name" value="P-loop containing nucleotide triphosphate hydrolases"/>
    <property type="match status" value="1"/>
</dbReference>
<dbReference type="EMBL" id="JAFBIL020000003">
    <property type="protein sequence ID" value="MBZ2207165.1"/>
    <property type="molecule type" value="Genomic_DNA"/>
</dbReference>
<keyword evidence="3" id="KW-0342">GTP-binding</keyword>
<dbReference type="PANTHER" id="PTHR32341">
    <property type="entry name" value="INTERFERON-INDUCIBLE GTPASE"/>
    <property type="match status" value="1"/>
</dbReference>
<proteinExistence type="predicted"/>
<keyword evidence="2" id="KW-0378">Hydrolase</keyword>
<evidence type="ECO:0000256" key="3">
    <source>
        <dbReference type="ARBA" id="ARBA00023134"/>
    </source>
</evidence>
<dbReference type="Pfam" id="PF05049">
    <property type="entry name" value="IIGP"/>
    <property type="match status" value="1"/>
</dbReference>
<reference evidence="5 6" key="1">
    <citation type="submission" date="2021-01" db="EMBL/GenBank/DDBJ databases">
        <authorList>
            <person name="Ruan W."/>
            <person name="Khan S.A."/>
            <person name="Jeon C.O."/>
        </authorList>
    </citation>
    <scope>NUCLEOTIDE SEQUENCE [LARGE SCALE GENOMIC DNA]</scope>
    <source>
        <strain evidence="5 6">R798</strain>
    </source>
</reference>
<dbReference type="PANTHER" id="PTHR32341:SF10">
    <property type="entry name" value="INTERFERON-INDUCIBLE GTPASE 5"/>
    <property type="match status" value="1"/>
</dbReference>
<dbReference type="InterPro" id="IPR027417">
    <property type="entry name" value="P-loop_NTPase"/>
</dbReference>
<dbReference type="PROSITE" id="PS51716">
    <property type="entry name" value="G_IRG"/>
    <property type="match status" value="1"/>
</dbReference>
<dbReference type="SUPFAM" id="SSF52540">
    <property type="entry name" value="P-loop containing nucleoside triphosphate hydrolases"/>
    <property type="match status" value="1"/>
</dbReference>
<feature type="domain" description="IRG-type G" evidence="4">
    <location>
        <begin position="45"/>
        <end position="243"/>
    </location>
</feature>
<comment type="caution">
    <text evidence="5">The sequence shown here is derived from an EMBL/GenBank/DDBJ whole genome shotgun (WGS) entry which is preliminary data.</text>
</comment>
<keyword evidence="1" id="KW-0547">Nucleotide-binding</keyword>
<dbReference type="InterPro" id="IPR051515">
    <property type="entry name" value="IRG"/>
</dbReference>
<dbReference type="InterPro" id="IPR005225">
    <property type="entry name" value="Small_GTP-bd"/>
</dbReference>
<protein>
    <submittedName>
        <fullName evidence="5">50S ribosome-binding GTPase</fullName>
    </submittedName>
</protein>
<evidence type="ECO:0000256" key="2">
    <source>
        <dbReference type="ARBA" id="ARBA00022801"/>
    </source>
</evidence>
<evidence type="ECO:0000313" key="5">
    <source>
        <dbReference type="EMBL" id="MBZ2207165.1"/>
    </source>
</evidence>
<evidence type="ECO:0000259" key="4">
    <source>
        <dbReference type="PROSITE" id="PS51716"/>
    </source>
</evidence>
<accession>A0ABS7SPW3</accession>
<dbReference type="NCBIfam" id="TIGR00231">
    <property type="entry name" value="small_GTP"/>
    <property type="match status" value="1"/>
</dbReference>
<evidence type="ECO:0000256" key="1">
    <source>
        <dbReference type="ARBA" id="ARBA00022741"/>
    </source>
</evidence>